<evidence type="ECO:0000313" key="2">
    <source>
        <dbReference type="EMBL" id="OHE98328.1"/>
    </source>
</evidence>
<organism evidence="2 3">
    <name type="scientific">Colletotrichum orchidophilum</name>
    <dbReference type="NCBI Taxonomy" id="1209926"/>
    <lineage>
        <taxon>Eukaryota</taxon>
        <taxon>Fungi</taxon>
        <taxon>Dikarya</taxon>
        <taxon>Ascomycota</taxon>
        <taxon>Pezizomycotina</taxon>
        <taxon>Sordariomycetes</taxon>
        <taxon>Hypocreomycetidae</taxon>
        <taxon>Glomerellales</taxon>
        <taxon>Glomerellaceae</taxon>
        <taxon>Colletotrichum</taxon>
    </lineage>
</organism>
<feature type="region of interest" description="Disordered" evidence="1">
    <location>
        <begin position="1"/>
        <end position="21"/>
    </location>
</feature>
<dbReference type="Proteomes" id="UP000176998">
    <property type="component" value="Unassembled WGS sequence"/>
</dbReference>
<evidence type="ECO:0000313" key="3">
    <source>
        <dbReference type="Proteomes" id="UP000176998"/>
    </source>
</evidence>
<accession>A0A1G4BAC0</accession>
<comment type="caution">
    <text evidence="2">The sequence shown here is derived from an EMBL/GenBank/DDBJ whole genome shotgun (WGS) entry which is preliminary data.</text>
</comment>
<dbReference type="RefSeq" id="XP_022475478.1">
    <property type="nucleotide sequence ID" value="XM_022617965.1"/>
</dbReference>
<feature type="region of interest" description="Disordered" evidence="1">
    <location>
        <begin position="38"/>
        <end position="63"/>
    </location>
</feature>
<name>A0A1G4BAC0_9PEZI</name>
<gene>
    <name evidence="2" type="ORF">CORC01_06324</name>
</gene>
<keyword evidence="3" id="KW-1185">Reference proteome</keyword>
<reference evidence="2 3" key="1">
    <citation type="submission" date="2016-09" db="EMBL/GenBank/DDBJ databases">
        <authorList>
            <person name="Capua I."/>
            <person name="De Benedictis P."/>
            <person name="Joannis T."/>
            <person name="Lombin L.H."/>
            <person name="Cattoli G."/>
        </authorList>
    </citation>
    <scope>NUCLEOTIDE SEQUENCE [LARGE SCALE GENOMIC DNA]</scope>
    <source>
        <strain evidence="2 3">IMI 309357</strain>
    </source>
</reference>
<dbReference type="GeneID" id="34559475"/>
<sequence length="63" mass="6738">MGHALDRPGPATVKMRGCSSLSPSRLTCRCRLTLREAQRAGPPSPGDVGCWLKRGDEDDWGAG</sequence>
<evidence type="ECO:0000256" key="1">
    <source>
        <dbReference type="SAM" id="MobiDB-lite"/>
    </source>
</evidence>
<protein>
    <submittedName>
        <fullName evidence="2">Uncharacterized protein</fullName>
    </submittedName>
</protein>
<dbReference type="EMBL" id="MJBS01000047">
    <property type="protein sequence ID" value="OHE98328.1"/>
    <property type="molecule type" value="Genomic_DNA"/>
</dbReference>
<dbReference type="AlphaFoldDB" id="A0A1G4BAC0"/>
<proteinExistence type="predicted"/>